<dbReference type="InterPro" id="IPR058548">
    <property type="entry name" value="MlaB-like_STAS"/>
</dbReference>
<dbReference type="InterPro" id="IPR036513">
    <property type="entry name" value="STAS_dom_sf"/>
</dbReference>
<evidence type="ECO:0000313" key="2">
    <source>
        <dbReference type="EMBL" id="BAO45038.1"/>
    </source>
</evidence>
<dbReference type="Proteomes" id="UP000031631">
    <property type="component" value="Chromosome"/>
</dbReference>
<sequence length="98" mass="10676">MTGNSNTTLQLEPHLELDRLPVLAQKIRESLAEDSSLVLDGSGIQSIDGAAIQLLLLAIRTAIEKNIPCRWQQPSPSLKEAVALLGLTDEMLLEVTMQ</sequence>
<accession>A0A7U6JIP8</accession>
<dbReference type="RefSeq" id="WP_041068341.1">
    <property type="nucleotide sequence ID" value="NZ_AP012273.1"/>
</dbReference>
<evidence type="ECO:0000313" key="3">
    <source>
        <dbReference type="Proteomes" id="UP000031631"/>
    </source>
</evidence>
<gene>
    <name evidence="2" type="ORF">TBH_C2126</name>
</gene>
<organism evidence="2 3">
    <name type="scientific">Thiolapillus brandeum</name>
    <dbReference type="NCBI Taxonomy" id="1076588"/>
    <lineage>
        <taxon>Bacteria</taxon>
        <taxon>Pseudomonadati</taxon>
        <taxon>Pseudomonadota</taxon>
        <taxon>Gammaproteobacteria</taxon>
        <taxon>Chromatiales</taxon>
        <taxon>Sedimenticolaceae</taxon>
        <taxon>Thiolapillus</taxon>
    </lineage>
</organism>
<proteinExistence type="predicted"/>
<dbReference type="InterPro" id="IPR002645">
    <property type="entry name" value="STAS_dom"/>
</dbReference>
<dbReference type="Pfam" id="PF13466">
    <property type="entry name" value="STAS_2"/>
    <property type="match status" value="1"/>
</dbReference>
<evidence type="ECO:0000259" key="1">
    <source>
        <dbReference type="PROSITE" id="PS50801"/>
    </source>
</evidence>
<dbReference type="InterPro" id="IPR052746">
    <property type="entry name" value="MlaB_ABC_Transporter"/>
</dbReference>
<feature type="domain" description="STAS" evidence="1">
    <location>
        <begin position="1"/>
        <end position="98"/>
    </location>
</feature>
<name>A0A7U6JIP8_9GAMM</name>
<dbReference type="AlphaFoldDB" id="A0A7U6JIP8"/>
<dbReference type="PANTHER" id="PTHR35849">
    <property type="entry name" value="BLR2341 PROTEIN"/>
    <property type="match status" value="1"/>
</dbReference>
<keyword evidence="3" id="KW-1185">Reference proteome</keyword>
<dbReference type="KEGG" id="tbn:TBH_C2126"/>
<dbReference type="OrthoDB" id="6198515at2"/>
<dbReference type="PROSITE" id="PS50801">
    <property type="entry name" value="STAS"/>
    <property type="match status" value="1"/>
</dbReference>
<dbReference type="EMBL" id="AP012273">
    <property type="protein sequence ID" value="BAO45038.1"/>
    <property type="molecule type" value="Genomic_DNA"/>
</dbReference>
<protein>
    <recommendedName>
        <fullName evidence="1">STAS domain-containing protein</fullName>
    </recommendedName>
</protein>
<dbReference type="Gene3D" id="3.30.750.24">
    <property type="entry name" value="STAS domain"/>
    <property type="match status" value="1"/>
</dbReference>
<dbReference type="PANTHER" id="PTHR35849:SF2">
    <property type="entry name" value="BLR2341 PROTEIN"/>
    <property type="match status" value="1"/>
</dbReference>
<dbReference type="SUPFAM" id="SSF52091">
    <property type="entry name" value="SpoIIaa-like"/>
    <property type="match status" value="1"/>
</dbReference>
<reference evidence="2 3" key="1">
    <citation type="journal article" date="2014" name="PLoS ONE">
        <title>Physiological and genomic features of a novel sulfur-oxidizing gammaproteobacterium belonging to a previously uncultivated symbiotic lineage isolated from a hydrothermal vent.</title>
        <authorList>
            <person name="Nunoura T."/>
            <person name="Takaki Y."/>
            <person name="Kazama H."/>
            <person name="Kakuta J."/>
            <person name="Shimamura S."/>
            <person name="Makita H."/>
            <person name="Hirai M."/>
            <person name="Miyazaki M."/>
            <person name="Takai K."/>
        </authorList>
    </citation>
    <scope>NUCLEOTIDE SEQUENCE [LARGE SCALE GENOMIC DNA]</scope>
    <source>
        <strain evidence="2 3">Hiromi1</strain>
    </source>
</reference>